<gene>
    <name evidence="1" type="ORF">METZ01_LOCUS258363</name>
</gene>
<reference evidence="1" key="1">
    <citation type="submission" date="2018-05" db="EMBL/GenBank/DDBJ databases">
        <authorList>
            <person name="Lanie J.A."/>
            <person name="Ng W.-L."/>
            <person name="Kazmierczak K.M."/>
            <person name="Andrzejewski T.M."/>
            <person name="Davidsen T.M."/>
            <person name="Wayne K.J."/>
            <person name="Tettelin H."/>
            <person name="Glass J.I."/>
            <person name="Rusch D."/>
            <person name="Podicherti R."/>
            <person name="Tsui H.-C.T."/>
            <person name="Winkler M.E."/>
        </authorList>
    </citation>
    <scope>NUCLEOTIDE SEQUENCE</scope>
</reference>
<dbReference type="EMBL" id="UINC01070961">
    <property type="protein sequence ID" value="SVC05509.1"/>
    <property type="molecule type" value="Genomic_DNA"/>
</dbReference>
<name>A0A382J1L4_9ZZZZ</name>
<sequence>MYDAEDKRISASKILKISGDKSEDMIAPSIVPGTAINPSFQPSEKSIRFCLAYITVDATELLNAANRLLLAANVGENPANVNIGTMIVPPPKPTIDPNIPAINPSGINQSSSSMLYRYYFHFGVFRYIEFV</sequence>
<proteinExistence type="predicted"/>
<dbReference type="AlphaFoldDB" id="A0A382J1L4"/>
<accession>A0A382J1L4</accession>
<protein>
    <submittedName>
        <fullName evidence="1">Uncharacterized protein</fullName>
    </submittedName>
</protein>
<evidence type="ECO:0000313" key="1">
    <source>
        <dbReference type="EMBL" id="SVC05509.1"/>
    </source>
</evidence>
<organism evidence="1">
    <name type="scientific">marine metagenome</name>
    <dbReference type="NCBI Taxonomy" id="408172"/>
    <lineage>
        <taxon>unclassified sequences</taxon>
        <taxon>metagenomes</taxon>
        <taxon>ecological metagenomes</taxon>
    </lineage>
</organism>
<feature type="non-terminal residue" evidence="1">
    <location>
        <position position="131"/>
    </location>
</feature>